<feature type="transmembrane region" description="Helical" evidence="5">
    <location>
        <begin position="84"/>
        <end position="103"/>
    </location>
</feature>
<evidence type="ECO:0000256" key="5">
    <source>
        <dbReference type="SAM" id="Phobius"/>
    </source>
</evidence>
<evidence type="ECO:0000256" key="2">
    <source>
        <dbReference type="ARBA" id="ARBA00022692"/>
    </source>
</evidence>
<keyword evidence="2 5" id="KW-0812">Transmembrane</keyword>
<dbReference type="Proteomes" id="UP001198571">
    <property type="component" value="Unassembled WGS sequence"/>
</dbReference>
<evidence type="ECO:0000256" key="1">
    <source>
        <dbReference type="ARBA" id="ARBA00004141"/>
    </source>
</evidence>
<evidence type="ECO:0000256" key="4">
    <source>
        <dbReference type="ARBA" id="ARBA00023136"/>
    </source>
</evidence>
<feature type="transmembrane region" description="Helical" evidence="5">
    <location>
        <begin position="53"/>
        <end position="72"/>
    </location>
</feature>
<organism evidence="7 8">
    <name type="scientific">Pseudogemmobacter faecipullorum</name>
    <dbReference type="NCBI Taxonomy" id="2755041"/>
    <lineage>
        <taxon>Bacteria</taxon>
        <taxon>Pseudomonadati</taxon>
        <taxon>Pseudomonadota</taxon>
        <taxon>Alphaproteobacteria</taxon>
        <taxon>Rhodobacterales</taxon>
        <taxon>Paracoccaceae</taxon>
        <taxon>Pseudogemmobacter</taxon>
    </lineage>
</organism>
<dbReference type="PANTHER" id="PTHR23501">
    <property type="entry name" value="MAJOR FACILITATOR SUPERFAMILY"/>
    <property type="match status" value="1"/>
</dbReference>
<protein>
    <submittedName>
        <fullName evidence="7">MFS transporter</fullName>
    </submittedName>
</protein>
<dbReference type="InterPro" id="IPR036259">
    <property type="entry name" value="MFS_trans_sf"/>
</dbReference>
<dbReference type="InterPro" id="IPR011701">
    <property type="entry name" value="MFS"/>
</dbReference>
<sequence>MSSENTGWSALLAGGNGARSIALAGGVALHAVNVFVATTILPSVVKEIGGIDYYAWNTTVFVVASIIGSALATRVLSASGPRRAYVLAALIFALGTTACALAPSMPALLVARAVQGAGGGVLLALTYAMIRIVYSPGLWPRAMALVSGMWGVATLIGPALGGIFAELDAWRAAFWSMLPLTGLFALLAWQALPRDGGPRRTHGPLPLLQLGVMTASVLALSVASTRSSPAEAAAGVALAFALLAALILCERSGQVRLFPRGSFTPGSALAALFGTMSLLSIGVTSNEVFIPLFLQVLHDQSPLSAGYIAALMAAGWTVGSICSSGVRRASVPRVILLGPVLSACGMVILAVLMPAPSHGALLLLAPMTLGLALVGFGVGFAWPHLLTAVLHAAPEDEADLASASITTVQLFTAALGSALAGMVVNFAGLTSPGGVAGTASAAFWLFTLFTLAPLLALLAIWKVARRMRAT</sequence>
<feature type="domain" description="Major facilitator superfamily (MFS) profile" evidence="6">
    <location>
        <begin position="19"/>
        <end position="468"/>
    </location>
</feature>
<proteinExistence type="predicted"/>
<name>A0ABS8CRI0_9RHOB</name>
<feature type="transmembrane region" description="Helical" evidence="5">
    <location>
        <begin position="142"/>
        <end position="160"/>
    </location>
</feature>
<feature type="transmembrane region" description="Helical" evidence="5">
    <location>
        <begin position="261"/>
        <end position="283"/>
    </location>
</feature>
<feature type="transmembrane region" description="Helical" evidence="5">
    <location>
        <begin position="303"/>
        <end position="322"/>
    </location>
</feature>
<evidence type="ECO:0000259" key="6">
    <source>
        <dbReference type="PROSITE" id="PS50850"/>
    </source>
</evidence>
<feature type="transmembrane region" description="Helical" evidence="5">
    <location>
        <begin position="410"/>
        <end position="429"/>
    </location>
</feature>
<evidence type="ECO:0000313" key="8">
    <source>
        <dbReference type="Proteomes" id="UP001198571"/>
    </source>
</evidence>
<feature type="transmembrane region" description="Helical" evidence="5">
    <location>
        <begin position="361"/>
        <end position="382"/>
    </location>
</feature>
<dbReference type="InterPro" id="IPR020846">
    <property type="entry name" value="MFS_dom"/>
</dbReference>
<dbReference type="RefSeq" id="WP_226937426.1">
    <property type="nucleotide sequence ID" value="NZ_JACDXX010000025.1"/>
</dbReference>
<feature type="transmembrane region" description="Helical" evidence="5">
    <location>
        <begin position="441"/>
        <end position="461"/>
    </location>
</feature>
<feature type="transmembrane region" description="Helical" evidence="5">
    <location>
        <begin position="109"/>
        <end position="130"/>
    </location>
</feature>
<keyword evidence="3 5" id="KW-1133">Transmembrane helix</keyword>
<dbReference type="Gene3D" id="1.20.1720.10">
    <property type="entry name" value="Multidrug resistance protein D"/>
    <property type="match status" value="1"/>
</dbReference>
<feature type="transmembrane region" description="Helical" evidence="5">
    <location>
        <begin position="172"/>
        <end position="192"/>
    </location>
</feature>
<feature type="transmembrane region" description="Helical" evidence="5">
    <location>
        <begin position="230"/>
        <end position="249"/>
    </location>
</feature>
<dbReference type="PROSITE" id="PS50850">
    <property type="entry name" value="MFS"/>
    <property type="match status" value="1"/>
</dbReference>
<reference evidence="7 8" key="1">
    <citation type="submission" date="2020-07" db="EMBL/GenBank/DDBJ databases">
        <title>Pseudogemmobacter sp. nov., isolated from poultry manure in Taiwan.</title>
        <authorList>
            <person name="Lin S.-Y."/>
            <person name="Tang Y.-S."/>
            <person name="Young C.-C."/>
        </authorList>
    </citation>
    <scope>NUCLEOTIDE SEQUENCE [LARGE SCALE GENOMIC DNA]</scope>
    <source>
        <strain evidence="7 8">CC-YST710</strain>
    </source>
</reference>
<evidence type="ECO:0000256" key="3">
    <source>
        <dbReference type="ARBA" id="ARBA00022989"/>
    </source>
</evidence>
<keyword evidence="4 5" id="KW-0472">Membrane</keyword>
<feature type="transmembrane region" description="Helical" evidence="5">
    <location>
        <begin position="204"/>
        <end position="224"/>
    </location>
</feature>
<dbReference type="EMBL" id="JACDXX010000025">
    <property type="protein sequence ID" value="MCB5411994.1"/>
    <property type="molecule type" value="Genomic_DNA"/>
</dbReference>
<dbReference type="SUPFAM" id="SSF103473">
    <property type="entry name" value="MFS general substrate transporter"/>
    <property type="match status" value="1"/>
</dbReference>
<feature type="transmembrane region" description="Helical" evidence="5">
    <location>
        <begin position="334"/>
        <end position="355"/>
    </location>
</feature>
<feature type="transmembrane region" description="Helical" evidence="5">
    <location>
        <begin position="21"/>
        <end position="41"/>
    </location>
</feature>
<dbReference type="Pfam" id="PF07690">
    <property type="entry name" value="MFS_1"/>
    <property type="match status" value="1"/>
</dbReference>
<accession>A0ABS8CRI0</accession>
<dbReference type="PANTHER" id="PTHR23501:SF154">
    <property type="entry name" value="MULTIDRUG-EFFLUX TRANSPORTER RV1634-RELATED"/>
    <property type="match status" value="1"/>
</dbReference>
<keyword evidence="8" id="KW-1185">Reference proteome</keyword>
<evidence type="ECO:0000313" key="7">
    <source>
        <dbReference type="EMBL" id="MCB5411994.1"/>
    </source>
</evidence>
<gene>
    <name evidence="7" type="ORF">H0485_18570</name>
</gene>
<comment type="subcellular location">
    <subcellularLocation>
        <location evidence="1">Membrane</location>
        <topology evidence="1">Multi-pass membrane protein</topology>
    </subcellularLocation>
</comment>
<dbReference type="Gene3D" id="1.20.1250.20">
    <property type="entry name" value="MFS general substrate transporter like domains"/>
    <property type="match status" value="1"/>
</dbReference>
<comment type="caution">
    <text evidence="7">The sequence shown here is derived from an EMBL/GenBank/DDBJ whole genome shotgun (WGS) entry which is preliminary data.</text>
</comment>